<protein>
    <recommendedName>
        <fullName evidence="5">Keratin-associated protein</fullName>
    </recommendedName>
</protein>
<dbReference type="GeneTree" id="ENSGT00550000076318"/>
<dbReference type="InParanoid" id="A0A6I8PJX4"/>
<dbReference type="PANTHER" id="PTHR23260">
    <property type="entry name" value="KERATIN ASSOCIATED PROTEIN 3-3-RELATED"/>
    <property type="match status" value="1"/>
</dbReference>
<name>A0A6I8PJX4_ORNAN</name>
<reference evidence="7" key="2">
    <citation type="submission" date="2025-08" db="UniProtKB">
        <authorList>
            <consortium name="Ensembl"/>
        </authorList>
    </citation>
    <scope>IDENTIFICATION</scope>
    <source>
        <strain evidence="7">Glennie</strain>
    </source>
</reference>
<dbReference type="AlphaFoldDB" id="A0A6I8PJX4"/>
<dbReference type="InterPro" id="IPR007951">
    <property type="entry name" value="KRTAP_PMG"/>
</dbReference>
<keyword evidence="2" id="KW-0677">Repeat</keyword>
<evidence type="ECO:0000256" key="1">
    <source>
        <dbReference type="ARBA" id="ARBA00011662"/>
    </source>
</evidence>
<evidence type="ECO:0000256" key="3">
    <source>
        <dbReference type="ARBA" id="ARBA00022744"/>
    </source>
</evidence>
<keyword evidence="3 5" id="KW-0416">Keratin</keyword>
<comment type="function">
    <text evidence="5">In the hair cortex, hair keratin intermediate filaments are embedded in an interfilamentous matrix, consisting of hair keratin-associated proteins (KRTAP), which are essential for the formation of a rigid and resistant hair shaft through their extensive disulfide bond cross-linking with abundant cysteine residues of hair keratins. The matrix proteins include the high-sulfur and high-glycine-tyrosine keratins.</text>
</comment>
<reference evidence="7 8" key="1">
    <citation type="journal article" date="2008" name="Nature">
        <title>Genome analysis of the platypus reveals unique signatures of evolution.</title>
        <authorList>
            <person name="Warren W.C."/>
            <person name="Hillier L.W."/>
            <person name="Marshall Graves J.A."/>
            <person name="Birney E."/>
            <person name="Ponting C.P."/>
            <person name="Grutzner F."/>
            <person name="Belov K."/>
            <person name="Miller W."/>
            <person name="Clarke L."/>
            <person name="Chinwalla A.T."/>
            <person name="Yang S.P."/>
            <person name="Heger A."/>
            <person name="Locke D.P."/>
            <person name="Miethke P."/>
            <person name="Waters P.D."/>
            <person name="Veyrunes F."/>
            <person name="Fulton L."/>
            <person name="Fulton B."/>
            <person name="Graves T."/>
            <person name="Wallis J."/>
            <person name="Puente X.S."/>
            <person name="Lopez-Otin C."/>
            <person name="Ordonez G.R."/>
            <person name="Eichler E.E."/>
            <person name="Chen L."/>
            <person name="Cheng Z."/>
            <person name="Deakin J.E."/>
            <person name="Alsop A."/>
            <person name="Thompson K."/>
            <person name="Kirby P."/>
            <person name="Papenfuss A.T."/>
            <person name="Wakefield M.J."/>
            <person name="Olender T."/>
            <person name="Lancet D."/>
            <person name="Huttley G.A."/>
            <person name="Smit A.F."/>
            <person name="Pask A."/>
            <person name="Temple-Smith P."/>
            <person name="Batzer M.A."/>
            <person name="Walker J.A."/>
            <person name="Konkel M.K."/>
            <person name="Harris R.S."/>
            <person name="Whittington C.M."/>
            <person name="Wong E.S."/>
            <person name="Gemmell N.J."/>
            <person name="Buschiazzo E."/>
            <person name="Vargas Jentzsch I.M."/>
            <person name="Merkel A."/>
            <person name="Schmitz J."/>
            <person name="Zemann A."/>
            <person name="Churakov G."/>
            <person name="Kriegs J.O."/>
            <person name="Brosius J."/>
            <person name="Murchison E.P."/>
            <person name="Sachidanandam R."/>
            <person name="Smith C."/>
            <person name="Hannon G.J."/>
            <person name="Tsend-Ayush E."/>
            <person name="McMillan D."/>
            <person name="Attenborough R."/>
            <person name="Rens W."/>
            <person name="Ferguson-Smith M."/>
            <person name="Lefevre C.M."/>
            <person name="Sharp J.A."/>
            <person name="Nicholas K.R."/>
            <person name="Ray D.A."/>
            <person name="Kube M."/>
            <person name="Reinhardt R."/>
            <person name="Pringle T.H."/>
            <person name="Taylor J."/>
            <person name="Jones R.C."/>
            <person name="Nixon B."/>
            <person name="Dacheux J.L."/>
            <person name="Niwa H."/>
            <person name="Sekita Y."/>
            <person name="Huang X."/>
            <person name="Stark A."/>
            <person name="Kheradpour P."/>
            <person name="Kellis M."/>
            <person name="Flicek P."/>
            <person name="Chen Y."/>
            <person name="Webber C."/>
            <person name="Hardison R."/>
            <person name="Nelson J."/>
            <person name="Hallsworth-Pepin K."/>
            <person name="Delehaunty K."/>
            <person name="Markovic C."/>
            <person name="Minx P."/>
            <person name="Feng Y."/>
            <person name="Kremitzki C."/>
            <person name="Mitreva M."/>
            <person name="Glasscock J."/>
            <person name="Wylie T."/>
            <person name="Wohldmann P."/>
            <person name="Thiru P."/>
            <person name="Nhan M.N."/>
            <person name="Pohl C.S."/>
            <person name="Smith S.M."/>
            <person name="Hou S."/>
            <person name="Nefedov M."/>
            <person name="de Jong P.J."/>
            <person name="Renfree M.B."/>
            <person name="Mardis E.R."/>
            <person name="Wilson R.K."/>
        </authorList>
    </citation>
    <scope>NUCLEOTIDE SEQUENCE [LARGE SCALE GENOMIC DNA]</scope>
    <source>
        <strain evidence="7 8">Glennie</strain>
    </source>
</reference>
<keyword evidence="8" id="KW-1185">Reference proteome</keyword>
<evidence type="ECO:0000256" key="5">
    <source>
        <dbReference type="RuleBase" id="RU369044"/>
    </source>
</evidence>
<organism evidence="7 8">
    <name type="scientific">Ornithorhynchus anatinus</name>
    <name type="common">Duckbill platypus</name>
    <dbReference type="NCBI Taxonomy" id="9258"/>
    <lineage>
        <taxon>Eukaryota</taxon>
        <taxon>Metazoa</taxon>
        <taxon>Chordata</taxon>
        <taxon>Craniata</taxon>
        <taxon>Vertebrata</taxon>
        <taxon>Euteleostomi</taxon>
        <taxon>Mammalia</taxon>
        <taxon>Monotremata</taxon>
        <taxon>Ornithorhynchidae</taxon>
        <taxon>Ornithorhynchus</taxon>
    </lineage>
</organism>
<dbReference type="Ensembl" id="ENSOANT00000074641.1">
    <property type="protein sequence ID" value="ENSOANP00000052677.1"/>
    <property type="gene ID" value="ENSOANG00000037359.1"/>
</dbReference>
<comment type="similarity">
    <text evidence="4 5">Belongs to the PMG family.</text>
</comment>
<reference evidence="7" key="3">
    <citation type="submission" date="2025-09" db="UniProtKB">
        <authorList>
            <consortium name="Ensembl"/>
        </authorList>
    </citation>
    <scope>IDENTIFICATION</scope>
    <source>
        <strain evidence="7">Glennie</strain>
    </source>
</reference>
<evidence type="ECO:0000313" key="8">
    <source>
        <dbReference type="Proteomes" id="UP000002279"/>
    </source>
</evidence>
<dbReference type="GO" id="GO:0005198">
    <property type="term" value="F:structural molecule activity"/>
    <property type="evidence" value="ECO:0007669"/>
    <property type="project" value="InterPro"/>
</dbReference>
<dbReference type="InterPro" id="IPR007659">
    <property type="entry name" value="Keratin_matx"/>
</dbReference>
<comment type="subunit">
    <text evidence="1 5">Interacts with hair keratins.</text>
</comment>
<proteinExistence type="inferred from homology"/>
<dbReference type="GO" id="GO:0045095">
    <property type="term" value="C:keratin filament"/>
    <property type="evidence" value="ECO:0007669"/>
    <property type="project" value="UniProtKB-UniRule"/>
</dbReference>
<dbReference type="Proteomes" id="UP000002279">
    <property type="component" value="Chromosome 17"/>
</dbReference>
<evidence type="ECO:0000256" key="4">
    <source>
        <dbReference type="ARBA" id="ARBA00034495"/>
    </source>
</evidence>
<feature type="region of interest" description="Disordered" evidence="6">
    <location>
        <begin position="1"/>
        <end position="47"/>
    </location>
</feature>
<sequence length="278" mass="27872">MLLPRANWCNHKEGSPAPEPPPTSRVYKSGWPAETLRPPPLSRPKPLLSSTMSPVACCSAGPTVGGLCPVPAAPSVTFCSGDVSCGDALCLPGACPGGSWLLDNCQETCCEPSGCGPVGCGPGPCYVSSGRPSSCYVSGPGLAVSCLPLTSYGSGSCAPACGRPVGYVAGQFPSFVAGGCRPLTFVSAGCRPQNLVSGSCYPLSSVSSSCRPVTFLSSSRPQNVASGACYPLSSVSSGCSPLGYVSSGCRPLTYVSGSCRPLSSVSSGCRPSCAEPSC</sequence>
<accession>A0A6I8PJX4</accession>
<evidence type="ECO:0000256" key="2">
    <source>
        <dbReference type="ARBA" id="ARBA00022737"/>
    </source>
</evidence>
<dbReference type="PANTHER" id="PTHR23260:SF7">
    <property type="entry name" value="KERATIN-ASSOCIATED PROTEIN 26-1"/>
    <property type="match status" value="1"/>
</dbReference>
<evidence type="ECO:0000256" key="6">
    <source>
        <dbReference type="SAM" id="MobiDB-lite"/>
    </source>
</evidence>
<dbReference type="GO" id="GO:0005829">
    <property type="term" value="C:cytosol"/>
    <property type="evidence" value="ECO:0007669"/>
    <property type="project" value="UniProtKB-ARBA"/>
</dbReference>
<evidence type="ECO:0000313" key="7">
    <source>
        <dbReference type="Ensembl" id="ENSOANP00000052677.1"/>
    </source>
</evidence>
<dbReference type="Bgee" id="ENSOANG00000037359">
    <property type="expression patterns" value="Expressed in adult mammalian kidney and 2 other cell types or tissues"/>
</dbReference>
<dbReference type="OMA" id="LPRANWC"/>
<dbReference type="Pfam" id="PF05287">
    <property type="entry name" value="PMG"/>
    <property type="match status" value="1"/>
</dbReference>